<dbReference type="Proteomes" id="UP000644749">
    <property type="component" value="Unassembled WGS sequence"/>
</dbReference>
<evidence type="ECO:0000259" key="1">
    <source>
        <dbReference type="SMART" id="SM00470"/>
    </source>
</evidence>
<dbReference type="InterPro" id="IPR050336">
    <property type="entry name" value="Chromosome_partition/occlusion"/>
</dbReference>
<sequence>MKMPIRQIIIGDRHRKDMGDLDALASSIADIGLLQPIGVAPDNRLIFGERRLRAFRDILGQTEIDVRIIDMPHIVVGENAENEVRKDFTTSERVAIAQAIVDEIGGRQGHRSDMKPRPNGDEVEGRTDAFAAKRAGFQGKRSYLDAKHVVENAEPEIVDAMDRKVLSISAARKATILPPERQREIVKSDAPRVDLERQFEAERRQEALREDPLLKCQTVTDAVMDIANTGMTADEFRAVAAPATVARLQRYALPAFRFLKGIVEVGHDQKRAG</sequence>
<dbReference type="PANTHER" id="PTHR33375:SF1">
    <property type="entry name" value="CHROMOSOME-PARTITIONING PROTEIN PARB-RELATED"/>
    <property type="match status" value="1"/>
</dbReference>
<evidence type="ECO:0000313" key="3">
    <source>
        <dbReference type="Proteomes" id="UP000644749"/>
    </source>
</evidence>
<dbReference type="EMBL" id="JAESHT010000057">
    <property type="protein sequence ID" value="MBL3675833.1"/>
    <property type="molecule type" value="Genomic_DNA"/>
</dbReference>
<protein>
    <submittedName>
        <fullName evidence="2">ParB N-terminal domain-containing protein</fullName>
    </submittedName>
</protein>
<dbReference type="SUPFAM" id="SSF110849">
    <property type="entry name" value="ParB/Sulfiredoxin"/>
    <property type="match status" value="1"/>
</dbReference>
<reference evidence="2 3" key="1">
    <citation type="submission" date="2021-01" db="EMBL/GenBank/DDBJ databases">
        <title>011410 draft genome.</title>
        <authorList>
            <person name="Lang L."/>
        </authorList>
    </citation>
    <scope>NUCLEOTIDE SEQUENCE [LARGE SCALE GENOMIC DNA]</scope>
    <source>
        <strain evidence="2 3">KCTC 42845</strain>
    </source>
</reference>
<dbReference type="Pfam" id="PF02195">
    <property type="entry name" value="ParB_N"/>
    <property type="match status" value="1"/>
</dbReference>
<evidence type="ECO:0000313" key="2">
    <source>
        <dbReference type="EMBL" id="MBL3675833.1"/>
    </source>
</evidence>
<dbReference type="RefSeq" id="WP_191313329.1">
    <property type="nucleotide sequence ID" value="NZ_BNCL01000058.1"/>
</dbReference>
<dbReference type="Gene3D" id="3.90.1530.30">
    <property type="match status" value="1"/>
</dbReference>
<dbReference type="InterPro" id="IPR003115">
    <property type="entry name" value="ParB_N"/>
</dbReference>
<comment type="caution">
    <text evidence="2">The sequence shown here is derived from an EMBL/GenBank/DDBJ whole genome shotgun (WGS) entry which is preliminary data.</text>
</comment>
<accession>A0ABS1SAT6</accession>
<keyword evidence="3" id="KW-1185">Reference proteome</keyword>
<dbReference type="SMART" id="SM00470">
    <property type="entry name" value="ParB"/>
    <property type="match status" value="1"/>
</dbReference>
<proteinExistence type="predicted"/>
<name>A0ABS1SAT6_9RHOB</name>
<dbReference type="PANTHER" id="PTHR33375">
    <property type="entry name" value="CHROMOSOME-PARTITIONING PROTEIN PARB-RELATED"/>
    <property type="match status" value="1"/>
</dbReference>
<feature type="domain" description="ParB-like N-terminal" evidence="1">
    <location>
        <begin position="1"/>
        <end position="83"/>
    </location>
</feature>
<organism evidence="2 3">
    <name type="scientific">Paracoccus aerius</name>
    <dbReference type="NCBI Taxonomy" id="1915382"/>
    <lineage>
        <taxon>Bacteria</taxon>
        <taxon>Pseudomonadati</taxon>
        <taxon>Pseudomonadota</taxon>
        <taxon>Alphaproteobacteria</taxon>
        <taxon>Rhodobacterales</taxon>
        <taxon>Paracoccaceae</taxon>
        <taxon>Paracoccus</taxon>
    </lineage>
</organism>
<dbReference type="InterPro" id="IPR036086">
    <property type="entry name" value="ParB/Sulfiredoxin_sf"/>
</dbReference>
<gene>
    <name evidence="2" type="ORF">JL111_20500</name>
</gene>